<evidence type="ECO:0000313" key="2">
    <source>
        <dbReference type="Proteomes" id="UP001215598"/>
    </source>
</evidence>
<name>A0AAD7HBC6_9AGAR</name>
<sequence length="424" mass="46603">WAYAASASNNRVDKFLRWMCWEAVAMLHCTLISSRLHVVAQLINEALSVDARIVEIVRDAIETFWDFDNHLFFRISDWQLQRDVYLLGSGLRPPPVVIVDNIIFTSSRMAFTSTASPLAPSLLASMQALTASLQEALLLLQGLGEIGIPDRICRALNFNARCKALLRDDHGFATWKIICLKKWPASSTGSVMPSIQCVLLENPVDVRVIAVMPLDVDNYSIVHTAVLPNAKAAMSMNVDSIVSDDVESMVVDMPSVVDSVMASRSMDVASGSMDVASGSIDKGVQTDGQKPSDVNDTVVLPGVPLEALDLDDLCRMVRSLSSRVSYLQSLRDSNRSLTSLSAHEIPAELVAQCVEAIFSGHFDMLVAFCSTKHRLLTADMSPDVKEHMEHLFQQCHKCLSQMLGRLDEGRRLAPDVFLTASPPT</sequence>
<protein>
    <submittedName>
        <fullName evidence="1">Uncharacterized protein</fullName>
    </submittedName>
</protein>
<dbReference type="EMBL" id="JARKIB010000285">
    <property type="protein sequence ID" value="KAJ7716884.1"/>
    <property type="molecule type" value="Genomic_DNA"/>
</dbReference>
<reference evidence="1" key="1">
    <citation type="submission" date="2023-03" db="EMBL/GenBank/DDBJ databases">
        <title>Massive genome expansion in bonnet fungi (Mycena s.s.) driven by repeated elements and novel gene families across ecological guilds.</title>
        <authorList>
            <consortium name="Lawrence Berkeley National Laboratory"/>
            <person name="Harder C.B."/>
            <person name="Miyauchi S."/>
            <person name="Viragh M."/>
            <person name="Kuo A."/>
            <person name="Thoen E."/>
            <person name="Andreopoulos B."/>
            <person name="Lu D."/>
            <person name="Skrede I."/>
            <person name="Drula E."/>
            <person name="Henrissat B."/>
            <person name="Morin E."/>
            <person name="Kohler A."/>
            <person name="Barry K."/>
            <person name="LaButti K."/>
            <person name="Morin E."/>
            <person name="Salamov A."/>
            <person name="Lipzen A."/>
            <person name="Mereny Z."/>
            <person name="Hegedus B."/>
            <person name="Baldrian P."/>
            <person name="Stursova M."/>
            <person name="Weitz H."/>
            <person name="Taylor A."/>
            <person name="Grigoriev I.V."/>
            <person name="Nagy L.G."/>
            <person name="Martin F."/>
            <person name="Kauserud H."/>
        </authorList>
    </citation>
    <scope>NUCLEOTIDE SEQUENCE</scope>
    <source>
        <strain evidence="1">CBHHK182m</strain>
    </source>
</reference>
<dbReference type="AlphaFoldDB" id="A0AAD7HBC6"/>
<gene>
    <name evidence="1" type="ORF">B0H16DRAFT_1476501</name>
</gene>
<evidence type="ECO:0000313" key="1">
    <source>
        <dbReference type="EMBL" id="KAJ7716884.1"/>
    </source>
</evidence>
<feature type="non-terminal residue" evidence="1">
    <location>
        <position position="424"/>
    </location>
</feature>
<dbReference type="Proteomes" id="UP001215598">
    <property type="component" value="Unassembled WGS sequence"/>
</dbReference>
<accession>A0AAD7HBC6</accession>
<organism evidence="1 2">
    <name type="scientific">Mycena metata</name>
    <dbReference type="NCBI Taxonomy" id="1033252"/>
    <lineage>
        <taxon>Eukaryota</taxon>
        <taxon>Fungi</taxon>
        <taxon>Dikarya</taxon>
        <taxon>Basidiomycota</taxon>
        <taxon>Agaricomycotina</taxon>
        <taxon>Agaricomycetes</taxon>
        <taxon>Agaricomycetidae</taxon>
        <taxon>Agaricales</taxon>
        <taxon>Marasmiineae</taxon>
        <taxon>Mycenaceae</taxon>
        <taxon>Mycena</taxon>
    </lineage>
</organism>
<keyword evidence="2" id="KW-1185">Reference proteome</keyword>
<comment type="caution">
    <text evidence="1">The sequence shown here is derived from an EMBL/GenBank/DDBJ whole genome shotgun (WGS) entry which is preliminary data.</text>
</comment>
<proteinExistence type="predicted"/>